<dbReference type="EMBL" id="KN818248">
    <property type="protein sequence ID" value="KIL64661.1"/>
    <property type="molecule type" value="Genomic_DNA"/>
</dbReference>
<dbReference type="InterPro" id="IPR041677">
    <property type="entry name" value="DNA2/NAM7_AAA_11"/>
</dbReference>
<dbReference type="GO" id="GO:0004386">
    <property type="term" value="F:helicase activity"/>
    <property type="evidence" value="ECO:0007669"/>
    <property type="project" value="InterPro"/>
</dbReference>
<reference evidence="3 4" key="1">
    <citation type="submission" date="2014-04" db="EMBL/GenBank/DDBJ databases">
        <title>Evolutionary Origins and Diversification of the Mycorrhizal Mutualists.</title>
        <authorList>
            <consortium name="DOE Joint Genome Institute"/>
            <consortium name="Mycorrhizal Genomics Consortium"/>
            <person name="Kohler A."/>
            <person name="Kuo A."/>
            <person name="Nagy L.G."/>
            <person name="Floudas D."/>
            <person name="Copeland A."/>
            <person name="Barry K.W."/>
            <person name="Cichocki N."/>
            <person name="Veneault-Fourrey C."/>
            <person name="LaButti K."/>
            <person name="Lindquist E.A."/>
            <person name="Lipzen A."/>
            <person name="Lundell T."/>
            <person name="Morin E."/>
            <person name="Murat C."/>
            <person name="Riley R."/>
            <person name="Ohm R."/>
            <person name="Sun H."/>
            <person name="Tunlid A."/>
            <person name="Henrissat B."/>
            <person name="Grigoriev I.V."/>
            <person name="Hibbett D.S."/>
            <person name="Martin F."/>
        </authorList>
    </citation>
    <scope>NUCLEOTIDE SEQUENCE [LARGE SCALE GENOMIC DNA]</scope>
    <source>
        <strain evidence="3 4">Koide BX008</strain>
    </source>
</reference>
<gene>
    <name evidence="3" type="ORF">M378DRAFT_77980</name>
</gene>
<evidence type="ECO:0000313" key="4">
    <source>
        <dbReference type="Proteomes" id="UP000054549"/>
    </source>
</evidence>
<feature type="non-terminal residue" evidence="3">
    <location>
        <position position="1"/>
    </location>
</feature>
<dbReference type="InterPro" id="IPR041679">
    <property type="entry name" value="DNA2/NAM7-like_C"/>
</dbReference>
<dbReference type="InterPro" id="IPR027417">
    <property type="entry name" value="P-loop_NTPase"/>
</dbReference>
<dbReference type="Pfam" id="PF13087">
    <property type="entry name" value="AAA_12"/>
    <property type="match status" value="1"/>
</dbReference>
<dbReference type="Proteomes" id="UP000054549">
    <property type="component" value="Unassembled WGS sequence"/>
</dbReference>
<dbReference type="PANTHER" id="PTHR10887">
    <property type="entry name" value="DNA2/NAM7 HELICASE FAMILY"/>
    <property type="match status" value="1"/>
</dbReference>
<evidence type="ECO:0000259" key="1">
    <source>
        <dbReference type="Pfam" id="PF13086"/>
    </source>
</evidence>
<dbReference type="PANTHER" id="PTHR10887:SF341">
    <property type="entry name" value="NFX1-TYPE ZINC FINGER-CONTAINING PROTEIN 1"/>
    <property type="match status" value="1"/>
</dbReference>
<name>A0A0C2X5W2_AMAMK</name>
<dbReference type="Gene3D" id="3.40.50.300">
    <property type="entry name" value="P-loop containing nucleotide triphosphate hydrolases"/>
    <property type="match status" value="2"/>
</dbReference>
<keyword evidence="4" id="KW-1185">Reference proteome</keyword>
<dbReference type="AlphaFoldDB" id="A0A0C2X5W2"/>
<feature type="domain" description="DNA2/NAM7 helicase helicase" evidence="1">
    <location>
        <begin position="8"/>
        <end position="88"/>
    </location>
</feature>
<accession>A0A0C2X5W2</accession>
<evidence type="ECO:0000313" key="3">
    <source>
        <dbReference type="EMBL" id="KIL64661.1"/>
    </source>
</evidence>
<dbReference type="OrthoDB" id="2423195at2759"/>
<dbReference type="InParanoid" id="A0A0C2X5W2"/>
<dbReference type="SUPFAM" id="SSF52540">
    <property type="entry name" value="P-loop containing nucleoside triphosphate hydrolases"/>
    <property type="match status" value="1"/>
</dbReference>
<feature type="domain" description="DNA2/NAM7 helicase-like C-terminal" evidence="2">
    <location>
        <begin position="98"/>
        <end position="230"/>
    </location>
</feature>
<dbReference type="InterPro" id="IPR045055">
    <property type="entry name" value="DNA2/NAM7-like"/>
</dbReference>
<sequence>QYDELIHQLERKLSERDTHTLQSKRIIGCTTTAAAKYSELLQSVSPSVMLVEEAGEILESHILAALGREKNQLILIGDHKQLRPKVNSYPLTGDGFDLNRSLFERLVLRGYPHTALSQQHRTRPEISALIRHLTYPDLVDAPGTQGRPDLRGVTDNLIMITHSKPEDEMTEIADWAEGARPSKQNTHEVQMVLKIVRYLSQQGHGTDNMVVLTPYLGQLQKLVTALKDETDPILNELDSHELVRAGLSQAAANAKKLPLRLATIGNVPDTRISFQSLSSSRQLPGRRK</sequence>
<proteinExistence type="predicted"/>
<protein>
    <submittedName>
        <fullName evidence="3">Uncharacterized protein</fullName>
    </submittedName>
</protein>
<dbReference type="Pfam" id="PF13086">
    <property type="entry name" value="AAA_11"/>
    <property type="match status" value="1"/>
</dbReference>
<dbReference type="GO" id="GO:0031380">
    <property type="term" value="C:nuclear RNA-directed RNA polymerase complex"/>
    <property type="evidence" value="ECO:0007669"/>
    <property type="project" value="TreeGrafter"/>
</dbReference>
<organism evidence="3 4">
    <name type="scientific">Amanita muscaria (strain Koide BX008)</name>
    <dbReference type="NCBI Taxonomy" id="946122"/>
    <lineage>
        <taxon>Eukaryota</taxon>
        <taxon>Fungi</taxon>
        <taxon>Dikarya</taxon>
        <taxon>Basidiomycota</taxon>
        <taxon>Agaricomycotina</taxon>
        <taxon>Agaricomycetes</taxon>
        <taxon>Agaricomycetidae</taxon>
        <taxon>Agaricales</taxon>
        <taxon>Pluteineae</taxon>
        <taxon>Amanitaceae</taxon>
        <taxon>Amanita</taxon>
    </lineage>
</organism>
<dbReference type="STRING" id="946122.A0A0C2X5W2"/>
<dbReference type="HOGENOM" id="CLU_968218_0_0_1"/>
<evidence type="ECO:0000259" key="2">
    <source>
        <dbReference type="Pfam" id="PF13087"/>
    </source>
</evidence>
<dbReference type="GO" id="GO:0031048">
    <property type="term" value="P:regulatory ncRNA-mediated heterochromatin formation"/>
    <property type="evidence" value="ECO:0007669"/>
    <property type="project" value="TreeGrafter"/>
</dbReference>